<evidence type="ECO:0000313" key="3">
    <source>
        <dbReference type="EMBL" id="KAA1117190.1"/>
    </source>
</evidence>
<name>A0A5B0QVK6_PUCGR</name>
<dbReference type="Pfam" id="PF05699">
    <property type="entry name" value="Dimer_Tnp_hAT"/>
    <property type="match status" value="1"/>
</dbReference>
<feature type="region of interest" description="Disordered" evidence="1">
    <location>
        <begin position="701"/>
        <end position="728"/>
    </location>
</feature>
<feature type="compositionally biased region" description="Acidic residues" evidence="1">
    <location>
        <begin position="465"/>
        <end position="479"/>
    </location>
</feature>
<evidence type="ECO:0000259" key="2">
    <source>
        <dbReference type="Pfam" id="PF05699"/>
    </source>
</evidence>
<protein>
    <recommendedName>
        <fullName evidence="2">HAT C-terminal dimerisation domain-containing protein</fullName>
    </recommendedName>
</protein>
<evidence type="ECO:0000313" key="4">
    <source>
        <dbReference type="Proteomes" id="UP000325313"/>
    </source>
</evidence>
<dbReference type="SUPFAM" id="SSF53098">
    <property type="entry name" value="Ribonuclease H-like"/>
    <property type="match status" value="1"/>
</dbReference>
<dbReference type="PANTHER" id="PTHR47501:SF5">
    <property type="entry name" value="HAT C-TERMINAL DIMERISATION DOMAIN-CONTAINING PROTEIN"/>
    <property type="match status" value="1"/>
</dbReference>
<gene>
    <name evidence="3" type="ORF">PGTUg99_036869</name>
</gene>
<feature type="compositionally biased region" description="Low complexity" evidence="1">
    <location>
        <begin position="706"/>
        <end position="719"/>
    </location>
</feature>
<feature type="compositionally biased region" description="Polar residues" evidence="1">
    <location>
        <begin position="49"/>
        <end position="60"/>
    </location>
</feature>
<feature type="domain" description="HAT C-terminal dimerisation" evidence="2">
    <location>
        <begin position="762"/>
        <end position="827"/>
    </location>
</feature>
<dbReference type="InterPro" id="IPR012337">
    <property type="entry name" value="RNaseH-like_sf"/>
</dbReference>
<proteinExistence type="predicted"/>
<evidence type="ECO:0000256" key="1">
    <source>
        <dbReference type="SAM" id="MobiDB-lite"/>
    </source>
</evidence>
<dbReference type="EMBL" id="VDEP01000270">
    <property type="protein sequence ID" value="KAA1117190.1"/>
    <property type="molecule type" value="Genomic_DNA"/>
</dbReference>
<feature type="region of interest" description="Disordered" evidence="1">
    <location>
        <begin position="465"/>
        <end position="487"/>
    </location>
</feature>
<feature type="compositionally biased region" description="Basic residues" evidence="1">
    <location>
        <begin position="77"/>
        <end position="86"/>
    </location>
</feature>
<dbReference type="InterPro" id="IPR008906">
    <property type="entry name" value="HATC_C_dom"/>
</dbReference>
<dbReference type="AlphaFoldDB" id="A0A5B0QVK6"/>
<feature type="region of interest" description="Disordered" evidence="1">
    <location>
        <begin position="1"/>
        <end position="127"/>
    </location>
</feature>
<dbReference type="GO" id="GO:0046983">
    <property type="term" value="F:protein dimerization activity"/>
    <property type="evidence" value="ECO:0007669"/>
    <property type="project" value="InterPro"/>
</dbReference>
<feature type="compositionally biased region" description="Low complexity" evidence="1">
    <location>
        <begin position="66"/>
        <end position="76"/>
    </location>
</feature>
<sequence length="863" mass="97373">MAQPPPSASRPPSRQSTRLSTPLRSHPNYVRTDTNTRRSLRVQPATREASVSSQPTSITKSCKRVSTASTKSAAPKKSQKKSKKSTNNRETTSESDEDVQFLNLPQDSDEDNSKLTKQTKKTRGPNKNDYDDIGLYFEAPQYGEGNTDGKKLYYQCKWCNRRPYKTSTRTRSNLFKHRDGDVSRKPCESRDEAIKNGANLPVTIKEKIEREKNASVLSNLADSNFDNRTLNQILVMWLMRSALPWMRIEDTLLAISFNYARKGIKLYSRTWAAEEAQRLYVNLQSKVISNLKSLKSTITLIHDVWTTKGNHHAFLGIAAAYITEDWAFEICHLGLKYISWTHKGKYLAVPFANVITKSSLHTKILAQTTDSGSNNRTMTAEVDRIITKKTGFNPDLSSNHIQCVCHKIALIVASGLKAIDTNTSGLTKCKKKTLGHVPFLDTIPENNNTQGAAFLSGDEDLDAPVLDQSDEDCEDETDELAGSPGNSETMAGILSKVDFVIQRITSSSSKRSEFELWRTKLDDPGPNLIAGYGIRWNIKWQSRDRAYQSRNVINKLIENEKDRQERDGGKSFYQDCEITRGDWEIVKRLNDILSEFYFITKKMEGDHSSCGMLLVEYQSIKDFLKDRLASVTENEFRSMLKKMIEKTETYLAEALACNTILLTTMLNPSYRLSIFQAYFSSHHKYAEILLQQKFDEHKAELAATVSSRESTPQQPSQPQKTSHRRPIDDLNLFPGAVESENTDELANYLGGKYKVLPADADQCLVWWKEHHNEFPTLASLAKDYLACSATSASVERCFSAAADICGRDRGSLAPRTIEKSVSSHQWLKQGFKANGDFERAQVIVSQDLVDHHESRHEAATASK</sequence>
<reference evidence="3 4" key="1">
    <citation type="submission" date="2019-05" db="EMBL/GenBank/DDBJ databases">
        <title>Emergence of the Ug99 lineage of the wheat stem rust pathogen through somatic hybridization.</title>
        <authorList>
            <person name="Li F."/>
            <person name="Upadhyaya N.M."/>
            <person name="Sperschneider J."/>
            <person name="Matny O."/>
            <person name="Nguyen-Phuc H."/>
            <person name="Mago R."/>
            <person name="Raley C."/>
            <person name="Miller M.E."/>
            <person name="Silverstein K.A.T."/>
            <person name="Henningsen E."/>
            <person name="Hirsch C.D."/>
            <person name="Visser B."/>
            <person name="Pretorius Z.A."/>
            <person name="Steffenson B.J."/>
            <person name="Schwessinger B."/>
            <person name="Dodds P.N."/>
            <person name="Figueroa M."/>
        </authorList>
    </citation>
    <scope>NUCLEOTIDE SEQUENCE [LARGE SCALE GENOMIC DNA]</scope>
    <source>
        <strain evidence="3 4">Ug99</strain>
    </source>
</reference>
<accession>A0A5B0QVK6</accession>
<comment type="caution">
    <text evidence="3">The sequence shown here is derived from an EMBL/GenBank/DDBJ whole genome shotgun (WGS) entry which is preliminary data.</text>
</comment>
<dbReference type="Proteomes" id="UP000325313">
    <property type="component" value="Unassembled WGS sequence"/>
</dbReference>
<dbReference type="PANTHER" id="PTHR47501">
    <property type="entry name" value="TRANSPOSASE-RELATED"/>
    <property type="match status" value="1"/>
</dbReference>
<organism evidence="3 4">
    <name type="scientific">Puccinia graminis f. sp. tritici</name>
    <dbReference type="NCBI Taxonomy" id="56615"/>
    <lineage>
        <taxon>Eukaryota</taxon>
        <taxon>Fungi</taxon>
        <taxon>Dikarya</taxon>
        <taxon>Basidiomycota</taxon>
        <taxon>Pucciniomycotina</taxon>
        <taxon>Pucciniomycetes</taxon>
        <taxon>Pucciniales</taxon>
        <taxon>Pucciniaceae</taxon>
        <taxon>Puccinia</taxon>
    </lineage>
</organism>